<accession>A0A1G5QCY0</accession>
<dbReference type="InterPro" id="IPR033436">
    <property type="entry name" value="MucB/RseB_C"/>
</dbReference>
<dbReference type="PANTHER" id="PTHR38782:SF1">
    <property type="entry name" value="SIGMA-E FACTOR REGULATORY PROTEIN RSEB"/>
    <property type="match status" value="1"/>
</dbReference>
<evidence type="ECO:0000259" key="7">
    <source>
        <dbReference type="Pfam" id="PF17188"/>
    </source>
</evidence>
<proteinExistence type="inferred from homology"/>
<dbReference type="CDD" id="cd16327">
    <property type="entry name" value="RseB"/>
    <property type="match status" value="1"/>
</dbReference>
<dbReference type="Proteomes" id="UP000199648">
    <property type="component" value="Unassembled WGS sequence"/>
</dbReference>
<evidence type="ECO:0000256" key="2">
    <source>
        <dbReference type="ARBA" id="ARBA00008150"/>
    </source>
</evidence>
<feature type="domain" description="MucB/RseB C-terminal" evidence="7">
    <location>
        <begin position="220"/>
        <end position="314"/>
    </location>
</feature>
<evidence type="ECO:0000256" key="5">
    <source>
        <dbReference type="SAM" id="SignalP"/>
    </source>
</evidence>
<dbReference type="RefSeq" id="WP_092995861.1">
    <property type="nucleotide sequence ID" value="NZ_FMWD01000005.1"/>
</dbReference>
<evidence type="ECO:0000256" key="4">
    <source>
        <dbReference type="ARBA" id="ARBA00022764"/>
    </source>
</evidence>
<organism evidence="8 9">
    <name type="scientific">Thiohalomonas denitrificans</name>
    <dbReference type="NCBI Taxonomy" id="415747"/>
    <lineage>
        <taxon>Bacteria</taxon>
        <taxon>Pseudomonadati</taxon>
        <taxon>Pseudomonadota</taxon>
        <taxon>Gammaproteobacteria</taxon>
        <taxon>Thiohalomonadales</taxon>
        <taxon>Thiohalomonadaceae</taxon>
        <taxon>Thiohalomonas</taxon>
    </lineage>
</organism>
<dbReference type="Pfam" id="PF17188">
    <property type="entry name" value="MucB_RseB_C"/>
    <property type="match status" value="1"/>
</dbReference>
<dbReference type="EMBL" id="FMWD01000005">
    <property type="protein sequence ID" value="SCZ59537.1"/>
    <property type="molecule type" value="Genomic_DNA"/>
</dbReference>
<evidence type="ECO:0000259" key="6">
    <source>
        <dbReference type="Pfam" id="PF03888"/>
    </source>
</evidence>
<evidence type="ECO:0000313" key="9">
    <source>
        <dbReference type="Proteomes" id="UP000199648"/>
    </source>
</evidence>
<dbReference type="GO" id="GO:0045152">
    <property type="term" value="F:antisigma factor binding"/>
    <property type="evidence" value="ECO:0007669"/>
    <property type="project" value="TreeGrafter"/>
</dbReference>
<dbReference type="GO" id="GO:0032885">
    <property type="term" value="P:regulation of polysaccharide biosynthetic process"/>
    <property type="evidence" value="ECO:0007669"/>
    <property type="project" value="TreeGrafter"/>
</dbReference>
<dbReference type="PANTHER" id="PTHR38782">
    <property type="match status" value="1"/>
</dbReference>
<evidence type="ECO:0000256" key="1">
    <source>
        <dbReference type="ARBA" id="ARBA00004418"/>
    </source>
</evidence>
<evidence type="ECO:0000313" key="8">
    <source>
        <dbReference type="EMBL" id="SCZ59537.1"/>
    </source>
</evidence>
<comment type="subcellular location">
    <subcellularLocation>
        <location evidence="1">Periplasm</location>
    </subcellularLocation>
</comment>
<comment type="similarity">
    <text evidence="2">Belongs to the RseB family.</text>
</comment>
<keyword evidence="4" id="KW-0574">Periplasm</keyword>
<dbReference type="PIRSF" id="PIRSF005427">
    <property type="entry name" value="RseB"/>
    <property type="match status" value="1"/>
</dbReference>
<gene>
    <name evidence="8" type="ORF">SAMN03097708_01880</name>
</gene>
<name>A0A1G5QCY0_9GAMM</name>
<dbReference type="InterPro" id="IPR038484">
    <property type="entry name" value="MucB/RseB_C_sf"/>
</dbReference>
<dbReference type="GO" id="GO:0030288">
    <property type="term" value="C:outer membrane-bounded periplasmic space"/>
    <property type="evidence" value="ECO:0007669"/>
    <property type="project" value="TreeGrafter"/>
</dbReference>
<dbReference type="InterPro" id="IPR005588">
    <property type="entry name" value="MucB_RseB"/>
</dbReference>
<feature type="chain" id="PRO_5011757931" evidence="5">
    <location>
        <begin position="22"/>
        <end position="321"/>
    </location>
</feature>
<dbReference type="Pfam" id="PF03888">
    <property type="entry name" value="MucB_RseB"/>
    <property type="match status" value="1"/>
</dbReference>
<protein>
    <submittedName>
        <fullName evidence="8">Sigma E regulatory protein, MucB/RseB</fullName>
    </submittedName>
</protein>
<keyword evidence="9" id="KW-1185">Reference proteome</keyword>
<evidence type="ECO:0000256" key="3">
    <source>
        <dbReference type="ARBA" id="ARBA00022729"/>
    </source>
</evidence>
<sequence length="321" mass="36043">MAKSKTFMAVLLFLFFTPLSAVESQDPIAWLERMSRSAQELDYEGVFVYRSGDQPLQTLRIIHSGEKGKERLIALSGPLREVIREGNRVACLLPGQSSLFIDPAGERGTLPLRLPSQFQALQRFYEITFDGEGRVANLGTRKVKIRPKDQFRYGHNYWIAGDSGLLLRAELLDERESVIEEVVFTSVKVHERIPLRMLESETSAVTSNWQELDKTGEQVENSTWKVENAPPGFEKVVHRRRSAAQDAPSAEHLVLTDGLASVSIFIEPTDENHSPAKMRQGPLNARMEMVDHHRVTVVGEVPAAAAERIADGVRSIRKESQ</sequence>
<dbReference type="Gene3D" id="2.50.20.10">
    <property type="entry name" value="Lipoprotein localisation LolA/LolB/LppX"/>
    <property type="match status" value="1"/>
</dbReference>
<reference evidence="8 9" key="1">
    <citation type="submission" date="2016-10" db="EMBL/GenBank/DDBJ databases">
        <authorList>
            <person name="de Groot N.N."/>
        </authorList>
    </citation>
    <scope>NUCLEOTIDE SEQUENCE [LARGE SCALE GENOMIC DNA]</scope>
    <source>
        <strain evidence="8 9">HLD2</strain>
    </source>
</reference>
<dbReference type="STRING" id="415747.SAMN03097708_01880"/>
<dbReference type="OrthoDB" id="7067274at2"/>
<feature type="signal peptide" evidence="5">
    <location>
        <begin position="1"/>
        <end position="21"/>
    </location>
</feature>
<dbReference type="Gene3D" id="3.30.200.100">
    <property type="entry name" value="MucB/RseB, C-terminal domain"/>
    <property type="match status" value="1"/>
</dbReference>
<dbReference type="InterPro" id="IPR033434">
    <property type="entry name" value="MucB/RseB_N"/>
</dbReference>
<keyword evidence="3 5" id="KW-0732">Signal</keyword>
<feature type="domain" description="MucB/RseB N-terminal" evidence="6">
    <location>
        <begin position="27"/>
        <end position="199"/>
    </location>
</feature>
<dbReference type="AlphaFoldDB" id="A0A1G5QCY0"/>